<evidence type="ECO:0000256" key="3">
    <source>
        <dbReference type="ARBA" id="ARBA00022840"/>
    </source>
</evidence>
<reference evidence="5 6" key="1">
    <citation type="submission" date="2018-09" db="EMBL/GenBank/DDBJ databases">
        <title>The complete genome sequence of Neokomagataea tanensis NBRC 106556(T).</title>
        <authorList>
            <person name="Chua K.-O."/>
            <person name="See-Too W.-S."/>
            <person name="Hong K.-W."/>
            <person name="Yin W.-F."/>
            <person name="Chan K.-G."/>
        </authorList>
    </citation>
    <scope>NUCLEOTIDE SEQUENCE [LARGE SCALE GENOMIC DNA]</scope>
    <source>
        <strain evidence="6">AH13 \ NBRC 106556</strain>
    </source>
</reference>
<dbReference type="OrthoDB" id="9778567at2"/>
<sequence>MIGTRAMLFEAPGAFSMPAQRRIWALMDAAESRDDVAETIPGVTNLMLVFKQPPERIEPLIEWLLNAWATLPERQIEGRHFEIGVSYGGSYGTDLLHVAAHSQMNPEDVIALHLAGSYTVCAVGSAPGFGYLHGLDPRIATPRKSVPALNMPAGTLTIGGPQTGIAALTGPNGWNAIGFTDIALFDPTRAQPSLFAIGDRVRFIAERIDL</sequence>
<dbReference type="SUPFAM" id="SSF50891">
    <property type="entry name" value="Cyclophilin-like"/>
    <property type="match status" value="1"/>
</dbReference>
<keyword evidence="6" id="KW-1185">Reference proteome</keyword>
<organism evidence="5 6">
    <name type="scientific">Neokomagataea tanensis</name>
    <dbReference type="NCBI Taxonomy" id="661191"/>
    <lineage>
        <taxon>Bacteria</taxon>
        <taxon>Pseudomonadati</taxon>
        <taxon>Pseudomonadota</taxon>
        <taxon>Alphaproteobacteria</taxon>
        <taxon>Acetobacterales</taxon>
        <taxon>Acetobacteraceae</taxon>
        <taxon>Neokomagataea</taxon>
    </lineage>
</organism>
<dbReference type="InterPro" id="IPR010016">
    <property type="entry name" value="PxpB"/>
</dbReference>
<evidence type="ECO:0000256" key="1">
    <source>
        <dbReference type="ARBA" id="ARBA00022741"/>
    </source>
</evidence>
<dbReference type="InterPro" id="IPR003833">
    <property type="entry name" value="CT_C_D"/>
</dbReference>
<keyword evidence="2 5" id="KW-0378">Hydrolase</keyword>
<dbReference type="PANTHER" id="PTHR34698:SF2">
    <property type="entry name" value="5-OXOPROLINASE SUBUNIT B"/>
    <property type="match status" value="1"/>
</dbReference>
<dbReference type="Gene3D" id="2.40.100.10">
    <property type="entry name" value="Cyclophilin-like"/>
    <property type="match status" value="1"/>
</dbReference>
<keyword evidence="1" id="KW-0547">Nucleotide-binding</keyword>
<keyword evidence="3" id="KW-0067">ATP-binding</keyword>
<dbReference type="Proteomes" id="UP000317214">
    <property type="component" value="Chromosome"/>
</dbReference>
<dbReference type="GO" id="GO:0017168">
    <property type="term" value="F:5-oxoprolinase (ATP-hydrolyzing) activity"/>
    <property type="evidence" value="ECO:0007669"/>
    <property type="project" value="UniProtKB-EC"/>
</dbReference>
<dbReference type="AlphaFoldDB" id="A0A4Y6V5T4"/>
<evidence type="ECO:0000313" key="5">
    <source>
        <dbReference type="EMBL" id="QDH25492.1"/>
    </source>
</evidence>
<dbReference type="SUPFAM" id="SSF160467">
    <property type="entry name" value="PH0987 N-terminal domain-like"/>
    <property type="match status" value="1"/>
</dbReference>
<accession>A0A4Y6V5T4</accession>
<dbReference type="Pfam" id="PF02682">
    <property type="entry name" value="CT_C_D"/>
    <property type="match status" value="1"/>
</dbReference>
<evidence type="ECO:0000256" key="2">
    <source>
        <dbReference type="ARBA" id="ARBA00022801"/>
    </source>
</evidence>
<name>A0A4Y6V5T4_9PROT</name>
<dbReference type="SMART" id="SM00796">
    <property type="entry name" value="AHS1"/>
    <property type="match status" value="1"/>
</dbReference>
<feature type="domain" description="Carboxyltransferase" evidence="4">
    <location>
        <begin position="1"/>
        <end position="195"/>
    </location>
</feature>
<dbReference type="NCBIfam" id="TIGR00370">
    <property type="entry name" value="5-oxoprolinase subunit PxpB"/>
    <property type="match status" value="1"/>
</dbReference>
<gene>
    <name evidence="5" type="primary">pxpB</name>
    <name evidence="5" type="ORF">D5366_10025</name>
</gene>
<evidence type="ECO:0000259" key="4">
    <source>
        <dbReference type="SMART" id="SM00796"/>
    </source>
</evidence>
<dbReference type="EMBL" id="CP032485">
    <property type="protein sequence ID" value="QDH25492.1"/>
    <property type="molecule type" value="Genomic_DNA"/>
</dbReference>
<dbReference type="GO" id="GO:0005524">
    <property type="term" value="F:ATP binding"/>
    <property type="evidence" value="ECO:0007669"/>
    <property type="project" value="UniProtKB-KW"/>
</dbReference>
<dbReference type="KEGG" id="ntn:D5366_10025"/>
<dbReference type="PANTHER" id="PTHR34698">
    <property type="entry name" value="5-OXOPROLINASE SUBUNIT B"/>
    <property type="match status" value="1"/>
</dbReference>
<dbReference type="EC" id="3.5.2.9" evidence="5"/>
<evidence type="ECO:0000313" key="6">
    <source>
        <dbReference type="Proteomes" id="UP000317214"/>
    </source>
</evidence>
<dbReference type="InterPro" id="IPR029000">
    <property type="entry name" value="Cyclophilin-like_dom_sf"/>
</dbReference>
<protein>
    <submittedName>
        <fullName evidence="5">5-oxoprolinase subunit PxpB</fullName>
        <ecNumber evidence="5">3.5.2.9</ecNumber>
    </submittedName>
</protein>
<proteinExistence type="predicted"/>